<proteinExistence type="inferred from homology"/>
<evidence type="ECO:0000256" key="3">
    <source>
        <dbReference type="ARBA" id="ARBA00022448"/>
    </source>
</evidence>
<keyword evidence="11" id="KW-1185">Reference proteome</keyword>
<evidence type="ECO:0000313" key="11">
    <source>
        <dbReference type="Proteomes" id="UP000307702"/>
    </source>
</evidence>
<comment type="similarity">
    <text evidence="2 9">Belongs to the branched chain amino acid transporter family.</text>
</comment>
<dbReference type="PANTHER" id="PTHR30588">
    <property type="entry name" value="BRANCHED-CHAIN AMINO ACID TRANSPORT SYSTEM 2 CARRIER PROTEIN"/>
    <property type="match status" value="1"/>
</dbReference>
<dbReference type="PANTHER" id="PTHR30588:SF0">
    <property type="entry name" value="BRANCHED-CHAIN AMINO ACID PERMEASE BRNQ"/>
    <property type="match status" value="1"/>
</dbReference>
<comment type="subcellular location">
    <subcellularLocation>
        <location evidence="9">Cell inner membrane</location>
        <topology evidence="9">Multi-pass membrane protein</topology>
    </subcellularLocation>
    <subcellularLocation>
        <location evidence="1">Cell membrane</location>
        <topology evidence="1">Multi-pass membrane protein</topology>
    </subcellularLocation>
</comment>
<dbReference type="EMBL" id="SZVP01000129">
    <property type="protein sequence ID" value="TMM35796.1"/>
    <property type="molecule type" value="Genomic_DNA"/>
</dbReference>
<keyword evidence="3 9" id="KW-0813">Transport</keyword>
<comment type="caution">
    <text evidence="10">The sequence shown here is derived from an EMBL/GenBank/DDBJ whole genome shotgun (WGS) entry which is preliminary data.</text>
</comment>
<evidence type="ECO:0000256" key="8">
    <source>
        <dbReference type="ARBA" id="ARBA00023136"/>
    </source>
</evidence>
<organism evidence="10 11">
    <name type="scientific">Colwellia ponticola</name>
    <dbReference type="NCBI Taxonomy" id="2304625"/>
    <lineage>
        <taxon>Bacteria</taxon>
        <taxon>Pseudomonadati</taxon>
        <taxon>Pseudomonadota</taxon>
        <taxon>Gammaproteobacteria</taxon>
        <taxon>Alteromonadales</taxon>
        <taxon>Colwelliaceae</taxon>
        <taxon>Colwellia</taxon>
    </lineage>
</organism>
<sequence>MTKKLSFKDYLFIGSMLFGLFFGAGNLIFPVHLGQEAGAATFWANLGFLVTGIGLP</sequence>
<dbReference type="GO" id="GO:0005886">
    <property type="term" value="C:plasma membrane"/>
    <property type="evidence" value="ECO:0007669"/>
    <property type="project" value="UniProtKB-SubCell"/>
</dbReference>
<keyword evidence="4" id="KW-1003">Cell membrane</keyword>
<keyword evidence="7 9" id="KW-1133">Transmembrane helix</keyword>
<comment type="function">
    <text evidence="9">Component of the transport system for branched-chain amino acids.</text>
</comment>
<evidence type="ECO:0000256" key="1">
    <source>
        <dbReference type="ARBA" id="ARBA00004651"/>
    </source>
</evidence>
<evidence type="ECO:0000256" key="4">
    <source>
        <dbReference type="ARBA" id="ARBA00022475"/>
    </source>
</evidence>
<evidence type="ECO:0000256" key="2">
    <source>
        <dbReference type="ARBA" id="ARBA00008540"/>
    </source>
</evidence>
<keyword evidence="5 9" id="KW-0812">Transmembrane</keyword>
<protein>
    <recommendedName>
        <fullName evidence="9">Branched-chain amino acid transport system carrier protein</fullName>
    </recommendedName>
</protein>
<dbReference type="GO" id="GO:0015190">
    <property type="term" value="F:L-leucine transmembrane transporter activity"/>
    <property type="evidence" value="ECO:0007669"/>
    <property type="project" value="TreeGrafter"/>
</dbReference>
<comment type="caution">
    <text evidence="9">Lacks conserved residue(s) required for the propagation of feature annotation.</text>
</comment>
<feature type="non-terminal residue" evidence="10">
    <location>
        <position position="56"/>
    </location>
</feature>
<reference evidence="10 11" key="1">
    <citation type="submission" date="2019-05" db="EMBL/GenBank/DDBJ databases">
        <title>Colwellia ponticola sp. nov., isolated from seawater.</title>
        <authorList>
            <person name="Yoon J.-H."/>
        </authorList>
    </citation>
    <scope>NUCLEOTIDE SEQUENCE [LARGE SCALE GENOMIC DNA]</scope>
    <source>
        <strain evidence="10 11">OISW-25</strain>
    </source>
</reference>
<dbReference type="GO" id="GO:0015818">
    <property type="term" value="P:isoleucine transport"/>
    <property type="evidence" value="ECO:0007669"/>
    <property type="project" value="TreeGrafter"/>
</dbReference>
<keyword evidence="6 9" id="KW-0029">Amino-acid transport</keyword>
<evidence type="ECO:0000313" key="10">
    <source>
        <dbReference type="EMBL" id="TMM35796.1"/>
    </source>
</evidence>
<feature type="transmembrane region" description="Helical" evidence="9">
    <location>
        <begin position="12"/>
        <end position="31"/>
    </location>
</feature>
<dbReference type="InterPro" id="IPR004685">
    <property type="entry name" value="Brnchd-chn_aa_trnsp_Livcs"/>
</dbReference>
<evidence type="ECO:0000256" key="5">
    <source>
        <dbReference type="ARBA" id="ARBA00022692"/>
    </source>
</evidence>
<dbReference type="GO" id="GO:0015188">
    <property type="term" value="F:L-isoleucine transmembrane transporter activity"/>
    <property type="evidence" value="ECO:0007669"/>
    <property type="project" value="TreeGrafter"/>
</dbReference>
<name>A0A8H2JKH0_9GAMM</name>
<evidence type="ECO:0000256" key="7">
    <source>
        <dbReference type="ARBA" id="ARBA00022989"/>
    </source>
</evidence>
<evidence type="ECO:0000256" key="6">
    <source>
        <dbReference type="ARBA" id="ARBA00022970"/>
    </source>
</evidence>
<keyword evidence="8 9" id="KW-0472">Membrane</keyword>
<dbReference type="AlphaFoldDB" id="A0A8H2JKH0"/>
<dbReference type="GO" id="GO:0005304">
    <property type="term" value="F:L-valine transmembrane transporter activity"/>
    <property type="evidence" value="ECO:0007669"/>
    <property type="project" value="TreeGrafter"/>
</dbReference>
<gene>
    <name evidence="10" type="ORF">FCS21_16185</name>
</gene>
<dbReference type="Pfam" id="PF05525">
    <property type="entry name" value="Branch_AA_trans"/>
    <property type="match status" value="1"/>
</dbReference>
<dbReference type="GO" id="GO:0015820">
    <property type="term" value="P:L-leucine transport"/>
    <property type="evidence" value="ECO:0007669"/>
    <property type="project" value="TreeGrafter"/>
</dbReference>
<evidence type="ECO:0000256" key="9">
    <source>
        <dbReference type="RuleBase" id="RU362122"/>
    </source>
</evidence>
<accession>A0A8H2JKH0</accession>
<dbReference type="Proteomes" id="UP000307702">
    <property type="component" value="Unassembled WGS sequence"/>
</dbReference>